<evidence type="ECO:0000313" key="6">
    <source>
        <dbReference type="Proteomes" id="UP000326939"/>
    </source>
</evidence>
<dbReference type="GO" id="GO:0005524">
    <property type="term" value="F:ATP binding"/>
    <property type="evidence" value="ECO:0007669"/>
    <property type="project" value="InterPro"/>
</dbReference>
<protein>
    <recommendedName>
        <fullName evidence="4">Helicase ATP-binding domain-containing protein</fullName>
    </recommendedName>
</protein>
<keyword evidence="2" id="KW-0547">Nucleotide-binding</keyword>
<feature type="domain" description="Helicase ATP-binding" evidence="4">
    <location>
        <begin position="50"/>
        <end position="221"/>
    </location>
</feature>
<keyword evidence="3" id="KW-0694">RNA-binding</keyword>
<keyword evidence="6" id="KW-1185">Reference proteome</keyword>
<dbReference type="InterPro" id="IPR014001">
    <property type="entry name" value="Helicase_ATP-bd"/>
</dbReference>
<dbReference type="AlphaFoldDB" id="A0A5N5K2T6"/>
<name>A0A5N5K2T6_9ROSI</name>
<dbReference type="PANTHER" id="PTHR47958">
    <property type="entry name" value="ATP-DEPENDENT RNA HELICASE DBP3"/>
    <property type="match status" value="1"/>
</dbReference>
<dbReference type="GO" id="GO:0016787">
    <property type="term" value="F:hydrolase activity"/>
    <property type="evidence" value="ECO:0007669"/>
    <property type="project" value="UniProtKB-KW"/>
</dbReference>
<keyword evidence="2" id="KW-0347">Helicase</keyword>
<keyword evidence="2" id="KW-0067">ATP-binding</keyword>
<evidence type="ECO:0000256" key="2">
    <source>
        <dbReference type="ARBA" id="ARBA00022806"/>
    </source>
</evidence>
<reference evidence="6" key="1">
    <citation type="journal article" date="2019" name="Gigascience">
        <title>De novo genome assembly of the endangered Acer yangbiense, a plant species with extremely small populations endemic to Yunnan Province, China.</title>
        <authorList>
            <person name="Yang J."/>
            <person name="Wariss H.M."/>
            <person name="Tao L."/>
            <person name="Zhang R."/>
            <person name="Yun Q."/>
            <person name="Hollingsworth P."/>
            <person name="Dao Z."/>
            <person name="Luo G."/>
            <person name="Guo H."/>
            <person name="Ma Y."/>
            <person name="Sun W."/>
        </authorList>
    </citation>
    <scope>NUCLEOTIDE SEQUENCE [LARGE SCALE GENOMIC DNA]</scope>
    <source>
        <strain evidence="6">cv. br00</strain>
    </source>
</reference>
<dbReference type="PROSITE" id="PS51192">
    <property type="entry name" value="HELICASE_ATP_BIND_1"/>
    <property type="match status" value="1"/>
</dbReference>
<dbReference type="GO" id="GO:0004386">
    <property type="term" value="F:helicase activity"/>
    <property type="evidence" value="ECO:0007669"/>
    <property type="project" value="UniProtKB-KW"/>
</dbReference>
<gene>
    <name evidence="5" type="ORF">DKX38_022493</name>
</gene>
<comment type="caution">
    <text evidence="5">The sequence shown here is derived from an EMBL/GenBank/DDBJ whole genome shotgun (WGS) entry which is preliminary data.</text>
</comment>
<organism evidence="5 6">
    <name type="scientific">Salix brachista</name>
    <dbReference type="NCBI Taxonomy" id="2182728"/>
    <lineage>
        <taxon>Eukaryota</taxon>
        <taxon>Viridiplantae</taxon>
        <taxon>Streptophyta</taxon>
        <taxon>Embryophyta</taxon>
        <taxon>Tracheophyta</taxon>
        <taxon>Spermatophyta</taxon>
        <taxon>Magnoliopsida</taxon>
        <taxon>eudicotyledons</taxon>
        <taxon>Gunneridae</taxon>
        <taxon>Pentapetalae</taxon>
        <taxon>rosids</taxon>
        <taxon>fabids</taxon>
        <taxon>Malpighiales</taxon>
        <taxon>Salicaceae</taxon>
        <taxon>Saliceae</taxon>
        <taxon>Salix</taxon>
    </lineage>
</organism>
<evidence type="ECO:0000259" key="4">
    <source>
        <dbReference type="PROSITE" id="PS51192"/>
    </source>
</evidence>
<dbReference type="Pfam" id="PF00270">
    <property type="entry name" value="DEAD"/>
    <property type="match status" value="1"/>
</dbReference>
<evidence type="ECO:0000313" key="5">
    <source>
        <dbReference type="EMBL" id="KAB5524744.1"/>
    </source>
</evidence>
<proteinExistence type="predicted"/>
<dbReference type="InterPro" id="IPR011545">
    <property type="entry name" value="DEAD/DEAH_box_helicase_dom"/>
</dbReference>
<dbReference type="GO" id="GO:0003723">
    <property type="term" value="F:RNA binding"/>
    <property type="evidence" value="ECO:0007669"/>
    <property type="project" value="UniProtKB-KW"/>
</dbReference>
<accession>A0A5N5K2T6</accession>
<dbReference type="SMART" id="SM00487">
    <property type="entry name" value="DEXDc"/>
    <property type="match status" value="1"/>
</dbReference>
<evidence type="ECO:0000256" key="1">
    <source>
        <dbReference type="ARBA" id="ARBA00022801"/>
    </source>
</evidence>
<keyword evidence="1" id="KW-0378">Hydrolase</keyword>
<dbReference type="EMBL" id="VDCV01000015">
    <property type="protein sequence ID" value="KAB5524744.1"/>
    <property type="molecule type" value="Genomic_DNA"/>
</dbReference>
<dbReference type="InterPro" id="IPR027417">
    <property type="entry name" value="P-loop_NTPase"/>
</dbReference>
<dbReference type="Proteomes" id="UP000326939">
    <property type="component" value="Chromosome 15"/>
</dbReference>
<dbReference type="Gene3D" id="3.40.50.300">
    <property type="entry name" value="P-loop containing nucleotide triphosphate hydrolases"/>
    <property type="match status" value="1"/>
</dbReference>
<sequence>MQIEEIRSRLQKDVSVAAGSRPAPALELFEAKAIAYHEYTWPTSIQAQAMTVALSGRDLLGCAETFSGKTPAFTIPMIQGSVLEVVIEEEKQIIGILLKHQPLVTLSHLSVKRFSRSRVLQNCHRGVKKEKKLWILVYVTLHFKLSACGQRSELRAGVDVIVATPRRFIDHLQQGNTSLSRISFIVLDEAGRMLDMGFEVLIRENYSNLQQEGRAQPQILMELNS</sequence>
<evidence type="ECO:0000256" key="3">
    <source>
        <dbReference type="ARBA" id="ARBA00022884"/>
    </source>
</evidence>
<dbReference type="SUPFAM" id="SSF52540">
    <property type="entry name" value="P-loop containing nucleoside triphosphate hydrolases"/>
    <property type="match status" value="1"/>
</dbReference>